<gene>
    <name evidence="1" type="ORF">C6Y39_07770</name>
</gene>
<name>A0ABX5CP97_9ALTE</name>
<keyword evidence="2" id="KW-1185">Reference proteome</keyword>
<sequence length="188" mass="20843">MSHAEPSYYKDTETLSYAVIETLSDDTEIRHYEASMAVESSGNQDTGAFRLLFNYISGENKTNTDVSMTSPVEVGNNATKISMTSPVEMSSPDKMMFFLPSKYSAENAPVPTHEDVSLVTVPARTVAAIRYSGLNGDDKKEEFKNKLLKTLSDNNIKAVGAPSYMGYDSPFTLPWNKRHEIIVPVEIK</sequence>
<dbReference type="InterPro" id="IPR006917">
    <property type="entry name" value="SOUL_heme-bd"/>
</dbReference>
<protein>
    <submittedName>
        <fullName evidence="1">SOUL heme-binding protein</fullName>
    </submittedName>
</protein>
<reference evidence="2" key="1">
    <citation type="journal article" date="2020" name="Int. J. Syst. Evol. Microbiol.">
        <title>Alteromonas alba sp. nov., a marine bacterium isolated from the seawater of the West Pacific Ocean.</title>
        <authorList>
            <person name="Sun C."/>
            <person name="Wu Y.-H."/>
            <person name="Xamxidin M."/>
            <person name="Cheng H."/>
            <person name="Xu X.-W."/>
        </authorList>
    </citation>
    <scope>NUCLEOTIDE SEQUENCE [LARGE SCALE GENOMIC DNA]</scope>
    <source>
        <strain evidence="2">9a2</strain>
    </source>
</reference>
<dbReference type="EMBL" id="PVNO01000024">
    <property type="protein sequence ID" value="PRO69394.1"/>
    <property type="molecule type" value="Genomic_DNA"/>
</dbReference>
<accession>A0ABX5CP97</accession>
<dbReference type="Proteomes" id="UP000239539">
    <property type="component" value="Unassembled WGS sequence"/>
</dbReference>
<organism evidence="1 2">
    <name type="scientific">Alteromonas gracilis</name>
    <dbReference type="NCBI Taxonomy" id="1479524"/>
    <lineage>
        <taxon>Bacteria</taxon>
        <taxon>Pseudomonadati</taxon>
        <taxon>Pseudomonadota</taxon>
        <taxon>Gammaproteobacteria</taxon>
        <taxon>Alteromonadales</taxon>
        <taxon>Alteromonadaceae</taxon>
        <taxon>Alteromonas/Salinimonas group</taxon>
        <taxon>Alteromonas</taxon>
    </lineage>
</organism>
<dbReference type="SUPFAM" id="SSF55136">
    <property type="entry name" value="Probable bacterial effector-binding domain"/>
    <property type="match status" value="1"/>
</dbReference>
<dbReference type="RefSeq" id="WP_105930852.1">
    <property type="nucleotide sequence ID" value="NZ_PVNO01000024.1"/>
</dbReference>
<dbReference type="Pfam" id="PF04832">
    <property type="entry name" value="SOUL"/>
    <property type="match status" value="1"/>
</dbReference>
<evidence type="ECO:0000313" key="1">
    <source>
        <dbReference type="EMBL" id="PRO69394.1"/>
    </source>
</evidence>
<dbReference type="InterPro" id="IPR011256">
    <property type="entry name" value="Reg_factor_effector_dom_sf"/>
</dbReference>
<proteinExistence type="predicted"/>
<evidence type="ECO:0000313" key="2">
    <source>
        <dbReference type="Proteomes" id="UP000239539"/>
    </source>
</evidence>
<dbReference type="Gene3D" id="3.20.80.10">
    <property type="entry name" value="Regulatory factor, effector binding domain"/>
    <property type="match status" value="1"/>
</dbReference>
<comment type="caution">
    <text evidence="1">The sequence shown here is derived from an EMBL/GenBank/DDBJ whole genome shotgun (WGS) entry which is preliminary data.</text>
</comment>
<dbReference type="PANTHER" id="PTHR11220">
    <property type="entry name" value="HEME-BINDING PROTEIN-RELATED"/>
    <property type="match status" value="1"/>
</dbReference>
<dbReference type="PANTHER" id="PTHR11220:SF1">
    <property type="entry name" value="HEME-BINDING PROTEIN 2"/>
    <property type="match status" value="1"/>
</dbReference>